<name>A0A926HP27_9FIRM</name>
<dbReference type="EMBL" id="JACRSN010000024">
    <property type="protein sequence ID" value="MBC8534827.1"/>
    <property type="molecule type" value="Genomic_DNA"/>
</dbReference>
<sequence length="138" mass="16026">MNSFERLSRLIFPHLDEDERTEILRNLSDYEADLSCLENQYITFADRKAFTEKWNPVAAKTKSKRIPKRDEAYAPVCNFLGAYSDINTTFSKSNVAFIKAESEHYNSLLLNIDGKSLDEQQRMVVICNERSETVPYFV</sequence>
<evidence type="ECO:0000313" key="2">
    <source>
        <dbReference type="Proteomes" id="UP000651482"/>
    </source>
</evidence>
<dbReference type="RefSeq" id="WP_249320441.1">
    <property type="nucleotide sequence ID" value="NZ_JACRSN010000024.1"/>
</dbReference>
<dbReference type="AlphaFoldDB" id="A0A926HP27"/>
<protein>
    <submittedName>
        <fullName evidence="1">Uncharacterized protein</fullName>
    </submittedName>
</protein>
<evidence type="ECO:0000313" key="1">
    <source>
        <dbReference type="EMBL" id="MBC8534827.1"/>
    </source>
</evidence>
<keyword evidence="2" id="KW-1185">Reference proteome</keyword>
<reference evidence="1" key="1">
    <citation type="submission" date="2020-08" db="EMBL/GenBank/DDBJ databases">
        <title>Genome public.</title>
        <authorList>
            <person name="Liu C."/>
            <person name="Sun Q."/>
        </authorList>
    </citation>
    <scope>NUCLEOTIDE SEQUENCE</scope>
    <source>
        <strain evidence="1">NSJ-40</strain>
    </source>
</reference>
<gene>
    <name evidence="1" type="ORF">IAG03_12715</name>
</gene>
<accession>A0A926HP27</accession>
<dbReference type="Proteomes" id="UP000651482">
    <property type="component" value="Unassembled WGS sequence"/>
</dbReference>
<proteinExistence type="predicted"/>
<comment type="caution">
    <text evidence="1">The sequence shown here is derived from an EMBL/GenBank/DDBJ whole genome shotgun (WGS) entry which is preliminary data.</text>
</comment>
<organism evidence="1 2">
    <name type="scientific">Yeguia hominis</name>
    <dbReference type="NCBI Taxonomy" id="2763662"/>
    <lineage>
        <taxon>Bacteria</taxon>
        <taxon>Bacillati</taxon>
        <taxon>Bacillota</taxon>
        <taxon>Clostridia</taxon>
        <taxon>Eubacteriales</taxon>
        <taxon>Yeguiaceae</taxon>
        <taxon>Yeguia</taxon>
    </lineage>
</organism>